<protein>
    <submittedName>
        <fullName evidence="2">Lantibiotic dehydratase</fullName>
    </submittedName>
</protein>
<accession>A0A7M2Y8Y7</accession>
<dbReference type="Proteomes" id="UP000594195">
    <property type="component" value="Chromosome"/>
</dbReference>
<organism evidence="2 3">
    <name type="scientific">Kaistella flava</name>
    <name type="common">ex Peng et al. 2021</name>
    <dbReference type="NCBI Taxonomy" id="2038776"/>
    <lineage>
        <taxon>Bacteria</taxon>
        <taxon>Pseudomonadati</taxon>
        <taxon>Bacteroidota</taxon>
        <taxon>Flavobacteriia</taxon>
        <taxon>Flavobacteriales</taxon>
        <taxon>Weeksellaceae</taxon>
        <taxon>Chryseobacterium group</taxon>
        <taxon>Kaistella</taxon>
    </lineage>
</organism>
<evidence type="ECO:0000313" key="2">
    <source>
        <dbReference type="EMBL" id="QOW10134.1"/>
    </source>
</evidence>
<dbReference type="RefSeq" id="WP_193813362.1">
    <property type="nucleotide sequence ID" value="NZ_CP040442.1"/>
</dbReference>
<dbReference type="NCBIfam" id="TIGR03891">
    <property type="entry name" value="thiopep_ocin"/>
    <property type="match status" value="1"/>
</dbReference>
<name>A0A7M2Y8Y7_9FLAO</name>
<dbReference type="InterPro" id="IPR023809">
    <property type="entry name" value="Thiopep_bacteriocin_synth_dom"/>
</dbReference>
<evidence type="ECO:0000259" key="1">
    <source>
        <dbReference type="Pfam" id="PF14028"/>
    </source>
</evidence>
<dbReference type="AlphaFoldDB" id="A0A7M2Y8Y7"/>
<proteinExistence type="predicted"/>
<evidence type="ECO:0000313" key="3">
    <source>
        <dbReference type="Proteomes" id="UP000594195"/>
    </source>
</evidence>
<gene>
    <name evidence="2" type="ORF">Q73A0000_07050</name>
</gene>
<dbReference type="KEGG" id="kfa:Q73A0000_07050"/>
<sequence>MKTRKFSPGSEWIYLKIYCGVKTSDIILQEAITPLIGDLKKQNLIEKWFFIRYNDTKPHLRFRVRLFDKVNYHIVLDLINSKLKEFIDSGEISNIVIDTYSRELERYGIDTIGFAEELFFKSSELVLNFLDYDDEEKIMVSLFYIELILSEFKISEAGKLKLFTNSNDAFKKEFNSDKNLNNQLKKKFLEFKPEYEEFISSDEFAEIRNLILENASMIRLISEKIIGYDFNFLDSFFASIFHMHINRMFISNQRLFEMLVYDYLVRYNNMKMLENKILT</sequence>
<dbReference type="EMBL" id="CP040442">
    <property type="protein sequence ID" value="QOW10134.1"/>
    <property type="molecule type" value="Genomic_DNA"/>
</dbReference>
<reference evidence="2 3" key="1">
    <citation type="submission" date="2019-05" db="EMBL/GenBank/DDBJ databases">
        <title>Chryseobacterium sp. isolated from King George Island, maritime Antarctica.</title>
        <authorList>
            <person name="Peng X."/>
        </authorList>
    </citation>
    <scope>NUCLEOTIDE SEQUENCE [LARGE SCALE GENOMIC DNA]</scope>
    <source>
        <strain evidence="2 3">7-3A</strain>
    </source>
</reference>
<feature type="domain" description="Thiopeptide-type bacteriocin biosynthesis" evidence="1">
    <location>
        <begin position="12"/>
        <end position="267"/>
    </location>
</feature>
<keyword evidence="3" id="KW-1185">Reference proteome</keyword>
<dbReference type="Pfam" id="PF14028">
    <property type="entry name" value="Lant_dehydr_C"/>
    <property type="match status" value="1"/>
</dbReference>